<sequence>MSSWRRGLNENKGDNKSRRHDAHWGRAVQIELDQCGSGQRIVKSSAGRISLFRKHTRLTRWDRS</sequence>
<proteinExistence type="predicted"/>
<keyword evidence="3" id="KW-1185">Reference proteome</keyword>
<reference evidence="2 3" key="1">
    <citation type="submission" date="2019-11" db="EMBL/GenBank/DDBJ databases">
        <title>Whole genome sequence of Oryza granulata.</title>
        <authorList>
            <person name="Li W."/>
        </authorList>
    </citation>
    <scope>NUCLEOTIDE SEQUENCE [LARGE SCALE GENOMIC DNA]</scope>
    <source>
        <strain evidence="3">cv. Menghai</strain>
        <tissue evidence="2">Leaf</tissue>
    </source>
</reference>
<gene>
    <name evidence="2" type="ORF">E2562_000001</name>
</gene>
<feature type="compositionally biased region" description="Basic and acidic residues" evidence="1">
    <location>
        <begin position="7"/>
        <end position="16"/>
    </location>
</feature>
<evidence type="ECO:0000313" key="2">
    <source>
        <dbReference type="EMBL" id="KAF0909632.1"/>
    </source>
</evidence>
<dbReference type="Proteomes" id="UP000479710">
    <property type="component" value="Unassembled WGS sequence"/>
</dbReference>
<protein>
    <submittedName>
        <fullName evidence="2">Uncharacterized protein</fullName>
    </submittedName>
</protein>
<evidence type="ECO:0000313" key="3">
    <source>
        <dbReference type="Proteomes" id="UP000479710"/>
    </source>
</evidence>
<organism evidence="2 3">
    <name type="scientific">Oryza meyeriana var. granulata</name>
    <dbReference type="NCBI Taxonomy" id="110450"/>
    <lineage>
        <taxon>Eukaryota</taxon>
        <taxon>Viridiplantae</taxon>
        <taxon>Streptophyta</taxon>
        <taxon>Embryophyta</taxon>
        <taxon>Tracheophyta</taxon>
        <taxon>Spermatophyta</taxon>
        <taxon>Magnoliopsida</taxon>
        <taxon>Liliopsida</taxon>
        <taxon>Poales</taxon>
        <taxon>Poaceae</taxon>
        <taxon>BOP clade</taxon>
        <taxon>Oryzoideae</taxon>
        <taxon>Oryzeae</taxon>
        <taxon>Oryzinae</taxon>
        <taxon>Oryza</taxon>
        <taxon>Oryza meyeriana</taxon>
    </lineage>
</organism>
<dbReference type="EMBL" id="SPHZ02000006">
    <property type="protein sequence ID" value="KAF0909632.1"/>
    <property type="molecule type" value="Genomic_DNA"/>
</dbReference>
<comment type="caution">
    <text evidence="2">The sequence shown here is derived from an EMBL/GenBank/DDBJ whole genome shotgun (WGS) entry which is preliminary data.</text>
</comment>
<name>A0A6G1DBG9_9ORYZ</name>
<dbReference type="AlphaFoldDB" id="A0A6G1DBG9"/>
<evidence type="ECO:0000256" key="1">
    <source>
        <dbReference type="SAM" id="MobiDB-lite"/>
    </source>
</evidence>
<feature type="region of interest" description="Disordered" evidence="1">
    <location>
        <begin position="1"/>
        <end position="22"/>
    </location>
</feature>
<accession>A0A6G1DBG9</accession>